<dbReference type="AlphaFoldDB" id="A0A485M2E1"/>
<dbReference type="CDD" id="cd07034">
    <property type="entry name" value="TPP_PYR_PFOR_IOR-alpha_like"/>
    <property type="match status" value="1"/>
</dbReference>
<dbReference type="InterPro" id="IPR002880">
    <property type="entry name" value="Pyrv_Fd/Flavodoxin_OxRdtase_N"/>
</dbReference>
<dbReference type="InterPro" id="IPR009014">
    <property type="entry name" value="Transketo_C/PFOR_II"/>
</dbReference>
<dbReference type="FunFam" id="3.40.50.920:FF:000010">
    <property type="entry name" value="Pyruvate ferredoxin oxidoreductase, alpha subunit"/>
    <property type="match status" value="1"/>
</dbReference>
<dbReference type="Gene3D" id="3.40.50.920">
    <property type="match status" value="1"/>
</dbReference>
<dbReference type="PANTHER" id="PTHR32154">
    <property type="entry name" value="PYRUVATE-FLAVODOXIN OXIDOREDUCTASE-RELATED"/>
    <property type="match status" value="1"/>
</dbReference>
<dbReference type="InterPro" id="IPR033412">
    <property type="entry name" value="PFOR_II"/>
</dbReference>
<evidence type="ECO:0000256" key="1">
    <source>
        <dbReference type="ARBA" id="ARBA00023002"/>
    </source>
</evidence>
<dbReference type="SUPFAM" id="SSF52922">
    <property type="entry name" value="TK C-terminal domain-like"/>
    <property type="match status" value="1"/>
</dbReference>
<gene>
    <name evidence="4" type="primary">porA</name>
    <name evidence="4" type="ORF">SCFA_560030</name>
</gene>
<name>A0A485M2E1_9ZZZZ</name>
<feature type="domain" description="Pyruvate flavodoxin/ferredoxin oxidoreductase pyrimidine binding" evidence="2">
    <location>
        <begin position="17"/>
        <end position="226"/>
    </location>
</feature>
<sequence length="392" mass="43339">MARQRKGIEVSIAMADAVAQANVDVIAAYPITPQTHIVEHLSEIVANGELDAEYVPVESEHSAMSVCCGSSAVGARTFTSTSSQGLALMAEIFYIAASMRLPMVMALANRSLSGPLSIWNDHTDTMMVRDAGWIHVFVENGQECYDNVFCGYRISEDPSVMLPLAINLDGFILTHMIEPVIYEDNETIRKYLPDVRMKNALHPDNPVSMGCFAMPEIYTEAQMNREQGILNSYPTIIKAWKEWGDLTGRYYHPIETYRTEDAEYCIVTMGSYGETAMEVVDALREEGEKVGVVKIRLWRPFPFEDFRRAVEGKKSLIVVDRAISFGGPGGPVALELRSALYGRPNAPAIVNYVAGLAGRDVARSDFRKIILEGKAKASKGETEGFTLYGLRG</sequence>
<protein>
    <submittedName>
        <fullName evidence="4">Pyruvate synthase subunit PorA</fullName>
        <ecNumber evidence="4">1.2.7.1</ecNumber>
    </submittedName>
</protein>
<reference evidence="4" key="1">
    <citation type="submission" date="2019-03" db="EMBL/GenBank/DDBJ databases">
        <authorList>
            <person name="Hao L."/>
        </authorList>
    </citation>
    <scope>NUCLEOTIDE SEQUENCE</scope>
</reference>
<organism evidence="4">
    <name type="scientific">anaerobic digester metagenome</name>
    <dbReference type="NCBI Taxonomy" id="1263854"/>
    <lineage>
        <taxon>unclassified sequences</taxon>
        <taxon>metagenomes</taxon>
        <taxon>ecological metagenomes</taxon>
    </lineage>
</organism>
<evidence type="ECO:0000259" key="2">
    <source>
        <dbReference type="Pfam" id="PF01855"/>
    </source>
</evidence>
<dbReference type="Pfam" id="PF01855">
    <property type="entry name" value="POR_N"/>
    <property type="match status" value="1"/>
</dbReference>
<dbReference type="EMBL" id="CAADRM010000121">
    <property type="protein sequence ID" value="VFU16822.1"/>
    <property type="molecule type" value="Genomic_DNA"/>
</dbReference>
<dbReference type="FunFam" id="3.40.50.970:FF:000012">
    <property type="entry name" value="Pyruvate:ferredoxin (Flavodoxin) oxidoreductase"/>
    <property type="match status" value="1"/>
</dbReference>
<dbReference type="GO" id="GO:0006979">
    <property type="term" value="P:response to oxidative stress"/>
    <property type="evidence" value="ECO:0007669"/>
    <property type="project" value="TreeGrafter"/>
</dbReference>
<dbReference type="Gene3D" id="3.40.50.970">
    <property type="match status" value="1"/>
</dbReference>
<dbReference type="EC" id="1.2.7.1" evidence="4"/>
<keyword evidence="4" id="KW-0670">Pyruvate</keyword>
<dbReference type="GO" id="GO:0019164">
    <property type="term" value="F:pyruvate synthase activity"/>
    <property type="evidence" value="ECO:0007669"/>
    <property type="project" value="UniProtKB-EC"/>
</dbReference>
<accession>A0A485M2E1</accession>
<dbReference type="PANTHER" id="PTHR32154:SF0">
    <property type="entry name" value="PYRUVATE-FLAVODOXIN OXIDOREDUCTASE-RELATED"/>
    <property type="match status" value="1"/>
</dbReference>
<dbReference type="InterPro" id="IPR050722">
    <property type="entry name" value="Pyruvate:ferred/Flavod_OxRd"/>
</dbReference>
<evidence type="ECO:0000313" key="4">
    <source>
        <dbReference type="EMBL" id="VFU16822.1"/>
    </source>
</evidence>
<proteinExistence type="predicted"/>
<evidence type="ECO:0000259" key="3">
    <source>
        <dbReference type="Pfam" id="PF17147"/>
    </source>
</evidence>
<dbReference type="Pfam" id="PF17147">
    <property type="entry name" value="PFOR_II"/>
    <property type="match status" value="1"/>
</dbReference>
<dbReference type="InterPro" id="IPR029061">
    <property type="entry name" value="THDP-binding"/>
</dbReference>
<keyword evidence="1 4" id="KW-0560">Oxidoreductase</keyword>
<feature type="domain" description="Pyruvate:ferredoxin oxidoreductase core" evidence="3">
    <location>
        <begin position="262"/>
        <end position="365"/>
    </location>
</feature>
<dbReference type="SUPFAM" id="SSF52518">
    <property type="entry name" value="Thiamin diphosphate-binding fold (THDP-binding)"/>
    <property type="match status" value="1"/>
</dbReference>